<evidence type="ECO:0000313" key="4">
    <source>
        <dbReference type="EMBL" id="ECY9784316.1"/>
    </source>
</evidence>
<dbReference type="EMBL" id="DAAEEB010000016">
    <property type="protein sequence ID" value="HAA8054561.1"/>
    <property type="molecule type" value="Genomic_DNA"/>
</dbReference>
<reference evidence="4 8" key="2">
    <citation type="submission" date="2019-09" db="EMBL/GenBank/DDBJ databases">
        <authorList>
            <consortium name="PulseNet: The National Subtyping Network for Foodborne Disease Surveillance"/>
            <person name="Tarr C.L."/>
            <person name="Trees E."/>
            <person name="Katz L.S."/>
            <person name="Carleton-Romer H.A."/>
            <person name="Stroika S."/>
            <person name="Kucerova Z."/>
            <person name="Roache K.F."/>
            <person name="Sabol A.L."/>
            <person name="Besser J."/>
            <person name="Gerner-Smidt P."/>
        </authorList>
    </citation>
    <scope>NUCLEOTIDE SEQUENCE [LARGE SCALE GENOMIC DNA]</scope>
    <source>
        <strain evidence="4 8">PNUSAL005692</strain>
    </source>
</reference>
<dbReference type="EMBL" id="AALGDA010000091">
    <property type="protein sequence ID" value="ECY9784316.1"/>
    <property type="molecule type" value="Genomic_DNA"/>
</dbReference>
<evidence type="ECO:0000256" key="1">
    <source>
        <dbReference type="SAM" id="Coils"/>
    </source>
</evidence>
<evidence type="ECO:0000313" key="8">
    <source>
        <dbReference type="Proteomes" id="UP000489121"/>
    </source>
</evidence>
<evidence type="ECO:0000313" key="7">
    <source>
        <dbReference type="Proteomes" id="UP000365297"/>
    </source>
</evidence>
<keyword evidence="1" id="KW-0175">Coiled coil</keyword>
<dbReference type="Proteomes" id="UP000365297">
    <property type="component" value="Unassembled WGS sequence"/>
</dbReference>
<evidence type="ECO:0000313" key="9">
    <source>
        <dbReference type="Proteomes" id="UP000840567"/>
    </source>
</evidence>
<reference evidence="5" key="4">
    <citation type="submission" date="2019-10" db="EMBL/GenBank/DDBJ databases">
        <authorList>
            <consortium name="NCBI Pathogen Detection Project"/>
        </authorList>
    </citation>
    <scope>NUCLEOTIDE SEQUENCE</scope>
    <source>
        <strain evidence="5">09CEB371LM</strain>
        <strain evidence="6">Sam_F526FDD3-C0F7-43DB-B204-E231FEF9C926</strain>
    </source>
</reference>
<name>A0A686C2U1_LISMN</name>
<dbReference type="AlphaFoldDB" id="A0A686C2U1"/>
<reference evidence="5 9" key="1">
    <citation type="journal article" date="2018" name="Genome Biol.">
        <title>SKESA: strategic k-mer extension for scrupulous assemblies.</title>
        <authorList>
            <person name="Souvorov A."/>
            <person name="Agarwala R."/>
            <person name="Lipman D.J."/>
        </authorList>
    </citation>
    <scope>NUCLEOTIDE SEQUENCE [LARGE SCALE GENOMIC DNA]</scope>
    <source>
        <strain evidence="5">09CEB371LM</strain>
        <strain evidence="6">Sam_F526FDD3-C0F7-43DB-B204-E231FEF9C926</strain>
    </source>
</reference>
<evidence type="ECO:0000313" key="2">
    <source>
        <dbReference type="EMBL" id="EAC5551969.1"/>
    </source>
</evidence>
<evidence type="ECO:0000313" key="5">
    <source>
        <dbReference type="EMBL" id="HAA8054561.1"/>
    </source>
</evidence>
<feature type="coiled-coil region" evidence="1">
    <location>
        <begin position="17"/>
        <end position="44"/>
    </location>
</feature>
<reference evidence="3" key="3">
    <citation type="submission" date="2019-09" db="EMBL/GenBank/DDBJ databases">
        <authorList>
            <consortium name="GenomeTrakr: Next Generation Sequencing Network for Food Pathogen Tracability"/>
        </authorList>
    </citation>
    <scope>NUCLEOTIDE SEQUENCE</scope>
    <source>
        <strain evidence="2 7">FDA00007096</strain>
        <strain evidence="3">FDA00014666</strain>
    </source>
</reference>
<evidence type="ECO:0000313" key="3">
    <source>
        <dbReference type="EMBL" id="ECR2347420.1"/>
    </source>
</evidence>
<gene>
    <name evidence="2" type="ORF">ARY78_16265</name>
    <name evidence="3" type="ORF">F1F65_16020</name>
    <name evidence="4" type="ORF">F6515_15175</name>
    <name evidence="5" type="ORF">GHH22_15605</name>
    <name evidence="6" type="ORF">GHO09_15600</name>
</gene>
<accession>A0A686C2U1</accession>
<dbReference type="Proteomes" id="UP000840039">
    <property type="component" value="Unassembled WGS sequence"/>
</dbReference>
<sequence>MDTILKWFNWGVKSTDEVVFEEKIAELNSRMRRVNEEIDIELKRRECEGFSAYISMQKENLVETKEDHWLIG</sequence>
<evidence type="ECO:0000313" key="6">
    <source>
        <dbReference type="EMBL" id="HAA8491902.1"/>
    </source>
</evidence>
<proteinExistence type="predicted"/>
<dbReference type="EMBL" id="DAAEQL010000019">
    <property type="protein sequence ID" value="HAA8491902.1"/>
    <property type="molecule type" value="Genomic_DNA"/>
</dbReference>
<protein>
    <submittedName>
        <fullName evidence="3">Uncharacterized protein</fullName>
    </submittedName>
</protein>
<organism evidence="3">
    <name type="scientific">Listeria monocytogenes</name>
    <dbReference type="NCBI Taxonomy" id="1639"/>
    <lineage>
        <taxon>Bacteria</taxon>
        <taxon>Bacillati</taxon>
        <taxon>Bacillota</taxon>
        <taxon>Bacilli</taxon>
        <taxon>Bacillales</taxon>
        <taxon>Listeriaceae</taxon>
        <taxon>Listeria</taxon>
    </lineage>
</organism>
<dbReference type="Proteomes" id="UP000840567">
    <property type="component" value="Unassembled WGS sequence"/>
</dbReference>
<dbReference type="EMBL" id="AAAIXK010000012">
    <property type="protein sequence ID" value="EAC5551969.1"/>
    <property type="molecule type" value="Genomic_DNA"/>
</dbReference>
<dbReference type="Proteomes" id="UP000489121">
    <property type="component" value="Unassembled WGS sequence"/>
</dbReference>
<dbReference type="RefSeq" id="WP_031642467.1">
    <property type="nucleotide sequence ID" value="NZ_CP168882.1"/>
</dbReference>
<comment type="caution">
    <text evidence="3">The sequence shown here is derived from an EMBL/GenBank/DDBJ whole genome shotgun (WGS) entry which is preliminary data.</text>
</comment>
<dbReference type="EMBL" id="AAKFCP010000071">
    <property type="protein sequence ID" value="ECR2347420.1"/>
    <property type="molecule type" value="Genomic_DNA"/>
</dbReference>